<sequence>MAETAPRTLCEAFQRTAAAWPAAVALRTCGDEVTVTWREYVDRVRAIAGGLAWLGVGRGDVVALMMTNRPEFHLCDVAVLHTGATPFSVYNTSPPEVLGYQFGNADAKVVVCERRFLPVVRAGVERGGRVEHIVCIDGSVEGALSLAAVEAAPAMDFDFEAAWRAVVPDDLVTIVYTSGTTGMPKGVEITHANLLASAEIAREIGGFGPDDRVVSYLPDAHMANRWVAHYASMLYGIQITTVADPARVVSALTEVRPSIFLGVPRVWVKMRSALEAAARTRPRVQRVSLGWAFGVGRRVARAKSQRRRPDIADRLQRPVADLLLARVRAGLGFDRVRIAVSAAAPIPVDVLEFVLGLGIPVCEAWGLTEGTCALTINRPDRIKAGTVGTPVPGARIRLAADGEILARGPMIMRGYRKATKSTEQAIDSGGWLHTGDIGSVDADGYLRIIDRKKEIIINAAGKNMSPANIENAVAAHTPLAGPVAIIGDGRRYNTALVTLDPDAVTEFARRHGLPTSVAVLSAHPRVRERIQAGVEAANATLSRVEQIKTFRVLPDVWEPGGVFLTPTAKLKRASIASAYAALIDEMYR</sequence>
<feature type="domain" description="AMP-dependent synthetase/ligase" evidence="6">
    <location>
        <begin position="13"/>
        <end position="415"/>
    </location>
</feature>
<dbReference type="GO" id="GO:0004467">
    <property type="term" value="F:long-chain fatty acid-CoA ligase activity"/>
    <property type="evidence" value="ECO:0007669"/>
    <property type="project" value="TreeGrafter"/>
</dbReference>
<keyword evidence="3" id="KW-0276">Fatty acid metabolism</keyword>
<evidence type="ECO:0000256" key="5">
    <source>
        <dbReference type="ARBA" id="ARBA00032875"/>
    </source>
</evidence>
<comment type="similarity">
    <text evidence="1">Belongs to the ATP-dependent AMP-binding enzyme family.</text>
</comment>
<keyword evidence="4" id="KW-0443">Lipid metabolism</keyword>
<dbReference type="PANTHER" id="PTHR43272:SF32">
    <property type="entry name" value="AMP-DEPENDENT SYNTHETASE_LIGASE DOMAIN-CONTAINING PROTEIN"/>
    <property type="match status" value="1"/>
</dbReference>
<evidence type="ECO:0000256" key="3">
    <source>
        <dbReference type="ARBA" id="ARBA00022832"/>
    </source>
</evidence>
<dbReference type="Pfam" id="PF00501">
    <property type="entry name" value="AMP-binding"/>
    <property type="match status" value="1"/>
</dbReference>
<dbReference type="PANTHER" id="PTHR43272">
    <property type="entry name" value="LONG-CHAIN-FATTY-ACID--COA LIGASE"/>
    <property type="match status" value="1"/>
</dbReference>
<organism evidence="7 8">
    <name type="scientific">Nocardia terpenica</name>
    <dbReference type="NCBI Taxonomy" id="455432"/>
    <lineage>
        <taxon>Bacteria</taxon>
        <taxon>Bacillati</taxon>
        <taxon>Actinomycetota</taxon>
        <taxon>Actinomycetes</taxon>
        <taxon>Mycobacteriales</taxon>
        <taxon>Nocardiaceae</taxon>
        <taxon>Nocardia</taxon>
    </lineage>
</organism>
<dbReference type="Proteomes" id="UP000500953">
    <property type="component" value="Chromosome"/>
</dbReference>
<dbReference type="PROSITE" id="PS00455">
    <property type="entry name" value="AMP_BINDING"/>
    <property type="match status" value="1"/>
</dbReference>
<dbReference type="InterPro" id="IPR020845">
    <property type="entry name" value="AMP-binding_CS"/>
</dbReference>
<evidence type="ECO:0000256" key="4">
    <source>
        <dbReference type="ARBA" id="ARBA00023098"/>
    </source>
</evidence>
<evidence type="ECO:0000259" key="6">
    <source>
        <dbReference type="Pfam" id="PF00501"/>
    </source>
</evidence>
<dbReference type="EMBL" id="CP046173">
    <property type="protein sequence ID" value="QIS23395.1"/>
    <property type="molecule type" value="Genomic_DNA"/>
</dbReference>
<dbReference type="Pfam" id="PF23562">
    <property type="entry name" value="AMP-binding_C_3"/>
    <property type="match status" value="1"/>
</dbReference>
<evidence type="ECO:0000256" key="1">
    <source>
        <dbReference type="ARBA" id="ARBA00006432"/>
    </source>
</evidence>
<dbReference type="RefSeq" id="WP_167490735.1">
    <property type="nucleotide sequence ID" value="NZ_CP046173.1"/>
</dbReference>
<proteinExistence type="inferred from homology"/>
<dbReference type="AlphaFoldDB" id="A0A6G9ZCQ8"/>
<accession>A0A6G9ZCQ8</accession>
<dbReference type="CDD" id="cd05907">
    <property type="entry name" value="VL_LC_FACS_like"/>
    <property type="match status" value="1"/>
</dbReference>
<keyword evidence="2" id="KW-0436">Ligase</keyword>
<protein>
    <recommendedName>
        <fullName evidence="5">Acyl-CoA synthetase</fullName>
    </recommendedName>
</protein>
<name>A0A6G9ZCQ8_9NOCA</name>
<gene>
    <name evidence="7" type="ORF">F6W96_38740</name>
</gene>
<reference evidence="7 8" key="1">
    <citation type="journal article" date="2019" name="ACS Chem. Biol.">
        <title>Identification and Mobilization of a Cryptic Antibiotic Biosynthesis Gene Locus from a Human-Pathogenic Nocardia Isolate.</title>
        <authorList>
            <person name="Herisse M."/>
            <person name="Ishida K."/>
            <person name="Porter J.L."/>
            <person name="Howden B."/>
            <person name="Hertweck C."/>
            <person name="Stinear T.P."/>
            <person name="Pidot S.J."/>
        </authorList>
    </citation>
    <scope>NUCLEOTIDE SEQUENCE [LARGE SCALE GENOMIC DNA]</scope>
    <source>
        <strain evidence="7 8">AUSMDU00012715</strain>
    </source>
</reference>
<evidence type="ECO:0000313" key="7">
    <source>
        <dbReference type="EMBL" id="QIS23395.1"/>
    </source>
</evidence>
<evidence type="ECO:0000313" key="8">
    <source>
        <dbReference type="Proteomes" id="UP000500953"/>
    </source>
</evidence>
<dbReference type="Gene3D" id="3.40.50.12780">
    <property type="entry name" value="N-terminal domain of ligase-like"/>
    <property type="match status" value="2"/>
</dbReference>
<dbReference type="InterPro" id="IPR000873">
    <property type="entry name" value="AMP-dep_synth/lig_dom"/>
</dbReference>
<dbReference type="InterPro" id="IPR042099">
    <property type="entry name" value="ANL_N_sf"/>
</dbReference>
<dbReference type="SUPFAM" id="SSF56801">
    <property type="entry name" value="Acetyl-CoA synthetase-like"/>
    <property type="match status" value="1"/>
</dbReference>
<dbReference type="GO" id="GO:0016020">
    <property type="term" value="C:membrane"/>
    <property type="evidence" value="ECO:0007669"/>
    <property type="project" value="TreeGrafter"/>
</dbReference>
<evidence type="ECO:0000256" key="2">
    <source>
        <dbReference type="ARBA" id="ARBA00022598"/>
    </source>
</evidence>